<sequence length="440" mass="47287">MTLPGTPLFTWLLALLLALLPGRVSAHPMPTTTLQLDLHPTSVTAELALPLNELQLATRWNLLGNPSALEQYGSQLRAYLLGHLAATTPSGQAWTVSVGEPTLTQAEQTMTGPYQEFVVPVQLTPPAGASTRTFTLKYDAIVHQVATHNILVSLRRDWERGLNNEGGNENVEVGVIRTDTRTGLVPLLPVNQEQGSAWRGFVGIFKLGVRHIAEGTDHLLFLLTLLLPAPLLAVMGRRPHWEGFGDTRRSLLNIVKITTAFTVGHSLTLLLGTLRIVNVPDQPIEALIAVSILVSAVHALRPIFPGRELVVAGGFGLIHGLAFSYTLAELNLSPWQTALSLLGFNLGIEAMQLVVIAVTMPWLILLAQTKLYPPVRVTGASLAVLASLGWLGQRLGVENPLGTLADNLGLVGPWALLALAALAVVGFVLTRPRNTQTSPS</sequence>
<dbReference type="Pfam" id="PF13795">
    <property type="entry name" value="HupE_UreJ_2"/>
    <property type="match status" value="1"/>
</dbReference>
<feature type="transmembrane region" description="Helical" evidence="1">
    <location>
        <begin position="219"/>
        <end position="236"/>
    </location>
</feature>
<keyword evidence="3" id="KW-1185">Reference proteome</keyword>
<feature type="transmembrane region" description="Helical" evidence="1">
    <location>
        <begin position="348"/>
        <end position="367"/>
    </location>
</feature>
<dbReference type="RefSeq" id="WP_264778456.1">
    <property type="nucleotide sequence ID" value="NZ_AP026562.1"/>
</dbReference>
<protein>
    <recommendedName>
        <fullName evidence="4">HupE/UreJ family protein</fullName>
    </recommendedName>
</protein>
<gene>
    <name evidence="2" type="ORF">DAETH_40660</name>
</gene>
<name>A0ABN6RL84_9DEIO</name>
<keyword evidence="1" id="KW-0812">Transmembrane</keyword>
<feature type="transmembrane region" description="Helical" evidence="1">
    <location>
        <begin position="374"/>
        <end position="391"/>
    </location>
</feature>
<evidence type="ECO:0000313" key="2">
    <source>
        <dbReference type="EMBL" id="BDP44097.1"/>
    </source>
</evidence>
<keyword evidence="1" id="KW-1133">Transmembrane helix</keyword>
<feature type="transmembrane region" description="Helical" evidence="1">
    <location>
        <begin position="309"/>
        <end position="328"/>
    </location>
</feature>
<dbReference type="InterPro" id="IPR032809">
    <property type="entry name" value="Put_HupE_UreJ"/>
</dbReference>
<proteinExistence type="predicted"/>
<reference evidence="2" key="1">
    <citation type="submission" date="2022-07" db="EMBL/GenBank/DDBJ databases">
        <title>Complete Genome Sequence of the Radioresistant Bacterium Deinococcus aetherius ST0316, Isolated from the Air Dust collected in Lower Stratosphere above Japan.</title>
        <authorList>
            <person name="Satoh K."/>
            <person name="Hagiwara K."/>
            <person name="Katsumata K."/>
            <person name="Kubo A."/>
            <person name="Yokobori S."/>
            <person name="Yamagishi A."/>
            <person name="Oono Y."/>
            <person name="Narumi I."/>
        </authorList>
    </citation>
    <scope>NUCLEOTIDE SEQUENCE</scope>
    <source>
        <strain evidence="2">ST0316</strain>
        <plasmid evidence="2">pDAETH-2</plasmid>
    </source>
</reference>
<evidence type="ECO:0000313" key="3">
    <source>
        <dbReference type="Proteomes" id="UP001064971"/>
    </source>
</evidence>
<keyword evidence="2" id="KW-0614">Plasmid</keyword>
<accession>A0ABN6RL84</accession>
<feature type="transmembrane region" description="Helical" evidence="1">
    <location>
        <begin position="257"/>
        <end position="277"/>
    </location>
</feature>
<feature type="transmembrane region" description="Helical" evidence="1">
    <location>
        <begin position="411"/>
        <end position="430"/>
    </location>
</feature>
<evidence type="ECO:0008006" key="4">
    <source>
        <dbReference type="Google" id="ProtNLM"/>
    </source>
</evidence>
<dbReference type="EMBL" id="AP026562">
    <property type="protein sequence ID" value="BDP44097.1"/>
    <property type="molecule type" value="Genomic_DNA"/>
</dbReference>
<geneLocation type="plasmid" evidence="2 3">
    <name>pDAETH-2</name>
</geneLocation>
<dbReference type="Proteomes" id="UP001064971">
    <property type="component" value="Plasmid pDAETH-2"/>
</dbReference>
<feature type="transmembrane region" description="Helical" evidence="1">
    <location>
        <begin position="283"/>
        <end position="300"/>
    </location>
</feature>
<organism evidence="2 3">
    <name type="scientific">Deinococcus aetherius</name>
    <dbReference type="NCBI Taxonomy" id="200252"/>
    <lineage>
        <taxon>Bacteria</taxon>
        <taxon>Thermotogati</taxon>
        <taxon>Deinococcota</taxon>
        <taxon>Deinococci</taxon>
        <taxon>Deinococcales</taxon>
        <taxon>Deinococcaceae</taxon>
        <taxon>Deinococcus</taxon>
    </lineage>
</organism>
<evidence type="ECO:0000256" key="1">
    <source>
        <dbReference type="SAM" id="Phobius"/>
    </source>
</evidence>
<keyword evidence="1" id="KW-0472">Membrane</keyword>